<sequence length="333" mass="35163">MAERSDTQKHRRKPNTRLVMIAAAIGGALVLLISALLNTPTGGGGSGIGGPGREGASPATPPVFEAKAGTCLHWTEPDARDIRQVKCGERHLFEVTGKADLNADFAKTAPYPSAEQWQQLKQERCTAVSEQYLRGRFDPNGRFSVGAFTPSQQGWGAGDRKLHCGLQQPGPSGKLYASKGNVASQDQSNTYEVGRCLGINGTDVWDSVDCAQPHSVEITGVVDLGTEFPAEYPSEDDQDGFLATRCGELTAEYAGSPTAVADKKLVAYWDTLPQESWDAGSREVNCKASAQLPDGSGLAPITGSVKGDVQVGQEPAPQDTAPIEPGVPAAGER</sequence>
<evidence type="ECO:0000256" key="2">
    <source>
        <dbReference type="SAM" id="Phobius"/>
    </source>
</evidence>
<gene>
    <name evidence="4" type="ORF">BJ969_005552</name>
</gene>
<evidence type="ECO:0000313" key="5">
    <source>
        <dbReference type="Proteomes" id="UP000580474"/>
    </source>
</evidence>
<name>A0A840NLM2_9PSEU</name>
<dbReference type="Pfam" id="PF13845">
    <property type="entry name" value="Septum_form"/>
    <property type="match status" value="1"/>
</dbReference>
<dbReference type="EMBL" id="JACHIV010000001">
    <property type="protein sequence ID" value="MBB5072464.1"/>
    <property type="molecule type" value="Genomic_DNA"/>
</dbReference>
<evidence type="ECO:0000256" key="1">
    <source>
        <dbReference type="SAM" id="MobiDB-lite"/>
    </source>
</evidence>
<protein>
    <recommendedName>
        <fullName evidence="3">Septum formation-related domain-containing protein</fullName>
    </recommendedName>
</protein>
<proteinExistence type="predicted"/>
<dbReference type="AlphaFoldDB" id="A0A840NLM2"/>
<feature type="transmembrane region" description="Helical" evidence="2">
    <location>
        <begin position="18"/>
        <end position="37"/>
    </location>
</feature>
<feature type="domain" description="Septum formation-related" evidence="3">
    <location>
        <begin position="68"/>
        <end position="286"/>
    </location>
</feature>
<evidence type="ECO:0000259" key="3">
    <source>
        <dbReference type="Pfam" id="PF13845"/>
    </source>
</evidence>
<feature type="region of interest" description="Disordered" evidence="1">
    <location>
        <begin position="291"/>
        <end position="333"/>
    </location>
</feature>
<keyword evidence="5" id="KW-1185">Reference proteome</keyword>
<dbReference type="RefSeq" id="WP_184483837.1">
    <property type="nucleotide sequence ID" value="NZ_JACHIV010000001.1"/>
</dbReference>
<evidence type="ECO:0000313" key="4">
    <source>
        <dbReference type="EMBL" id="MBB5072464.1"/>
    </source>
</evidence>
<keyword evidence="2" id="KW-0812">Transmembrane</keyword>
<organism evidence="4 5">
    <name type="scientific">Saccharopolyspora gloriosae</name>
    <dbReference type="NCBI Taxonomy" id="455344"/>
    <lineage>
        <taxon>Bacteria</taxon>
        <taxon>Bacillati</taxon>
        <taxon>Actinomycetota</taxon>
        <taxon>Actinomycetes</taxon>
        <taxon>Pseudonocardiales</taxon>
        <taxon>Pseudonocardiaceae</taxon>
        <taxon>Saccharopolyspora</taxon>
    </lineage>
</organism>
<dbReference type="InterPro" id="IPR026004">
    <property type="entry name" value="Septum_form"/>
</dbReference>
<keyword evidence="2" id="KW-0472">Membrane</keyword>
<keyword evidence="2" id="KW-1133">Transmembrane helix</keyword>
<dbReference type="Proteomes" id="UP000580474">
    <property type="component" value="Unassembled WGS sequence"/>
</dbReference>
<accession>A0A840NLM2</accession>
<comment type="caution">
    <text evidence="4">The sequence shown here is derived from an EMBL/GenBank/DDBJ whole genome shotgun (WGS) entry which is preliminary data.</text>
</comment>
<reference evidence="4 5" key="1">
    <citation type="submission" date="2020-08" db="EMBL/GenBank/DDBJ databases">
        <title>Sequencing the genomes of 1000 actinobacteria strains.</title>
        <authorList>
            <person name="Klenk H.-P."/>
        </authorList>
    </citation>
    <scope>NUCLEOTIDE SEQUENCE [LARGE SCALE GENOMIC DNA]</scope>
    <source>
        <strain evidence="4 5">DSM 45582</strain>
    </source>
</reference>